<dbReference type="SMART" id="SM00421">
    <property type="entry name" value="HTH_LUXR"/>
    <property type="match status" value="1"/>
</dbReference>
<dbReference type="GeneID" id="300116884"/>
<evidence type="ECO:0000259" key="1">
    <source>
        <dbReference type="SMART" id="SM00421"/>
    </source>
</evidence>
<dbReference type="GO" id="GO:0003677">
    <property type="term" value="F:DNA binding"/>
    <property type="evidence" value="ECO:0007669"/>
    <property type="project" value="InterPro"/>
</dbReference>
<dbReference type="InterPro" id="IPR000792">
    <property type="entry name" value="Tscrpt_reg_LuxR_C"/>
</dbReference>
<dbReference type="InterPro" id="IPR016032">
    <property type="entry name" value="Sig_transdc_resp-reg_C-effctor"/>
</dbReference>
<dbReference type="Gene3D" id="1.10.10.10">
    <property type="entry name" value="Winged helix-like DNA-binding domain superfamily/Winged helix DNA-binding domain"/>
    <property type="match status" value="2"/>
</dbReference>
<feature type="domain" description="HTH luxR-type" evidence="1">
    <location>
        <begin position="257"/>
        <end position="314"/>
    </location>
</feature>
<dbReference type="PANTHER" id="PTHR34293">
    <property type="entry name" value="HTH-TYPE TRANSCRIPTIONAL REGULATOR TRMBL2"/>
    <property type="match status" value="1"/>
</dbReference>
<dbReference type="Pfam" id="PF01978">
    <property type="entry name" value="TrmB"/>
    <property type="match status" value="1"/>
</dbReference>
<dbReference type="InterPro" id="IPR002831">
    <property type="entry name" value="Tscrpt_reg_TrmB_N"/>
</dbReference>
<dbReference type="Proteomes" id="UP000259636">
    <property type="component" value="Chromosome"/>
</dbReference>
<protein>
    <submittedName>
        <fullName evidence="2">LuxR family transcriptional regulator</fullName>
    </submittedName>
</protein>
<evidence type="ECO:0000313" key="3">
    <source>
        <dbReference type="Proteomes" id="UP000259636"/>
    </source>
</evidence>
<dbReference type="RefSeq" id="WP_117350123.1">
    <property type="nucleotide sequence ID" value="NZ_CP031742.1"/>
</dbReference>
<sequence length="320" mass="34721">MLEGIGLDAGQERIYLALLAAPAQDAAELAARTGLPEERVAAALAALLAAGLAEDGAGAPEAVRAAPPEVALGLRVLERMDELRRTQLAVERLVREFRDGAGAGESVEVVEGARQVAERYARLQREAREEILCLTGGRAVAVPAEANAGQRDALDAGVRYRVVYERALLEPGSSDSPLLLEEWAALGEEMRVTVEVPFKLVLSDRRRGLLLPREQHTPVPRAVLLREGLVLEAMVWLFHKVWESALPVPAALQVVADGPLSSDDQHLLSLLLAGYTDRAVASQLGLSMRTVQRRVHRLLALAGVQTRLQLGWRAAQLHWI</sequence>
<evidence type="ECO:0000313" key="2">
    <source>
        <dbReference type="EMBL" id="AXQ57070.1"/>
    </source>
</evidence>
<dbReference type="PANTHER" id="PTHR34293:SF1">
    <property type="entry name" value="HTH-TYPE TRANSCRIPTIONAL REGULATOR TRMBL2"/>
    <property type="match status" value="1"/>
</dbReference>
<dbReference type="GO" id="GO:0006355">
    <property type="term" value="P:regulation of DNA-templated transcription"/>
    <property type="evidence" value="ECO:0007669"/>
    <property type="project" value="InterPro"/>
</dbReference>
<organism evidence="2 3">
    <name type="scientific">Streptomyces koyangensis</name>
    <dbReference type="NCBI Taxonomy" id="188770"/>
    <lineage>
        <taxon>Bacteria</taxon>
        <taxon>Bacillati</taxon>
        <taxon>Actinomycetota</taxon>
        <taxon>Actinomycetes</taxon>
        <taxon>Kitasatosporales</taxon>
        <taxon>Streptomycetaceae</taxon>
        <taxon>Streptomyces</taxon>
        <taxon>Streptomyces aurantiacus group</taxon>
    </lineage>
</organism>
<gene>
    <name evidence="2" type="ORF">D0C37_22330</name>
</gene>
<dbReference type="InterPro" id="IPR051797">
    <property type="entry name" value="TrmB-like"/>
</dbReference>
<dbReference type="AlphaFoldDB" id="A0A385DGI8"/>
<dbReference type="EMBL" id="CP031742">
    <property type="protein sequence ID" value="AXQ57070.1"/>
    <property type="molecule type" value="Genomic_DNA"/>
</dbReference>
<dbReference type="SUPFAM" id="SSF46894">
    <property type="entry name" value="C-terminal effector domain of the bipartite response regulators"/>
    <property type="match status" value="1"/>
</dbReference>
<proteinExistence type="predicted"/>
<accession>A0A385DGI8</accession>
<name>A0A385DGI8_9ACTN</name>
<reference evidence="2 3" key="1">
    <citation type="submission" date="2018-08" db="EMBL/GenBank/DDBJ databases">
        <authorList>
            <person name="Ferrada E.E."/>
            <person name="Latorre B.A."/>
        </authorList>
    </citation>
    <scope>NUCLEOTIDE SEQUENCE [LARGE SCALE GENOMIC DNA]</scope>
    <source>
        <strain evidence="2 3">VK-A60T</strain>
    </source>
</reference>
<dbReference type="KEGG" id="sky:D0C37_22330"/>
<dbReference type="InterPro" id="IPR036388">
    <property type="entry name" value="WH-like_DNA-bd_sf"/>
</dbReference>